<comment type="caution">
    <text evidence="2">The sequence shown here is derived from an EMBL/GenBank/DDBJ whole genome shotgun (WGS) entry which is preliminary data.</text>
</comment>
<evidence type="ECO:0000256" key="1">
    <source>
        <dbReference type="SAM" id="MobiDB-lite"/>
    </source>
</evidence>
<dbReference type="GO" id="GO:0005737">
    <property type="term" value="C:cytoplasm"/>
    <property type="evidence" value="ECO:0007669"/>
    <property type="project" value="TreeGrafter"/>
</dbReference>
<dbReference type="InterPro" id="IPR013877">
    <property type="entry name" value="YAP-bd/ALF4/Glomulin"/>
</dbReference>
<gene>
    <name evidence="2" type="ORF">B0T14DRAFT_425890</name>
</gene>
<keyword evidence="3" id="KW-1185">Reference proteome</keyword>
<dbReference type="InterPro" id="IPR040347">
    <property type="entry name" value="YBP1/2"/>
</dbReference>
<sequence length="649" mass="71833">MAADLPRVDPDVAIAAIRDARPPVTDRFTYLTIIEANLSREVLPALNEILQDAELTQEIGWDLVFNLANLPDSEACLETIARLGNPREVILKVLEALELLDADVAQSEDEDAPATVLPQVVPKDKKFIALLGMLSILHHRIKTKYPSRFLAQTLRTVFHTYAPTQEATAAVVNLIHNLSGRRRPALPSRKSSINVANPDQDGDALKNAPDPEAEGKDGTDPSEVAMQHKLLLSFALCILETYTSSNDMAWAARMYEFYNSEKLVPGRRTLMAAFREEQSLLERDGIVGRLVALIKDLGLDSYSQKFFADITGNAIVKDPLSTTDDAAGPDDVALPTGGCISLIAYWVFSAAIFDADQPTPEINVLPGHFALLEKILEDDPQGQIQQFSGTCEALVAIGLWLHANGRTSATPYEPETNSTASEDEPTSEFMQYLHLLTLVALYHPRLQVRNAATVLAGQIFHADPSEEDKLRILYDLIENCTFASLKACAITWLREEIIDASKTPPSSGTAMDTTNRSGVFAGPQAFDTLQYVIFPDLNHLSEFGVDEFFEFFGPNVAFLLQAINFAVFLWSSAKWRNVIPANAEATVQERWFRPLWLAVDKVKMAIKHGADVEGEGMEYLLGEMDVLWERIMRLGKTEEFKAAGEIDRA</sequence>
<name>A0AA40C3H3_9PEZI</name>
<accession>A0AA40C3H3</accession>
<proteinExistence type="predicted"/>
<dbReference type="GO" id="GO:0034599">
    <property type="term" value="P:cellular response to oxidative stress"/>
    <property type="evidence" value="ECO:0007669"/>
    <property type="project" value="InterPro"/>
</dbReference>
<evidence type="ECO:0000313" key="2">
    <source>
        <dbReference type="EMBL" id="KAK0622988.1"/>
    </source>
</evidence>
<dbReference type="Pfam" id="PF08568">
    <property type="entry name" value="Kinetochor_Ybp2"/>
    <property type="match status" value="1"/>
</dbReference>
<reference evidence="2" key="1">
    <citation type="submission" date="2023-06" db="EMBL/GenBank/DDBJ databases">
        <title>Genome-scale phylogeny and comparative genomics of the fungal order Sordariales.</title>
        <authorList>
            <consortium name="Lawrence Berkeley National Laboratory"/>
            <person name="Hensen N."/>
            <person name="Bonometti L."/>
            <person name="Westerberg I."/>
            <person name="Brannstrom I.O."/>
            <person name="Guillou S."/>
            <person name="Cros-Aarteil S."/>
            <person name="Calhoun S."/>
            <person name="Haridas S."/>
            <person name="Kuo A."/>
            <person name="Mondo S."/>
            <person name="Pangilinan J."/>
            <person name="Riley R."/>
            <person name="Labutti K."/>
            <person name="Andreopoulos B."/>
            <person name="Lipzen A."/>
            <person name="Chen C."/>
            <person name="Yanf M."/>
            <person name="Daum C."/>
            <person name="Ng V."/>
            <person name="Clum A."/>
            <person name="Steindorff A."/>
            <person name="Ohm R."/>
            <person name="Martin F."/>
            <person name="Silar P."/>
            <person name="Natvig D."/>
            <person name="Lalanne C."/>
            <person name="Gautier V."/>
            <person name="Ament-Velasquez S.L."/>
            <person name="Kruys A."/>
            <person name="Hutchinson M.I."/>
            <person name="Powell A.J."/>
            <person name="Barry K."/>
            <person name="Miller A.N."/>
            <person name="Grigoriev I.V."/>
            <person name="Debuchy R."/>
            <person name="Gladieux P."/>
            <person name="Thoren M.H."/>
            <person name="Johannesson H."/>
        </authorList>
    </citation>
    <scope>NUCLEOTIDE SEQUENCE</scope>
    <source>
        <strain evidence="2">CBS 606.72</strain>
    </source>
</reference>
<dbReference type="EMBL" id="JAULSU010000003">
    <property type="protein sequence ID" value="KAK0622988.1"/>
    <property type="molecule type" value="Genomic_DNA"/>
</dbReference>
<organism evidence="2 3">
    <name type="scientific">Immersiella caudata</name>
    <dbReference type="NCBI Taxonomy" id="314043"/>
    <lineage>
        <taxon>Eukaryota</taxon>
        <taxon>Fungi</taxon>
        <taxon>Dikarya</taxon>
        <taxon>Ascomycota</taxon>
        <taxon>Pezizomycotina</taxon>
        <taxon>Sordariomycetes</taxon>
        <taxon>Sordariomycetidae</taxon>
        <taxon>Sordariales</taxon>
        <taxon>Lasiosphaeriaceae</taxon>
        <taxon>Immersiella</taxon>
    </lineage>
</organism>
<dbReference type="AlphaFoldDB" id="A0AA40C3H3"/>
<dbReference type="PANTHER" id="PTHR28020:SF1">
    <property type="entry name" value="YAP1-BINDING PROTEIN 1-RELATED"/>
    <property type="match status" value="1"/>
</dbReference>
<protein>
    <submittedName>
        <fullName evidence="2">YAP-binding/ALF4/Glomulin</fullName>
    </submittedName>
</protein>
<evidence type="ECO:0000313" key="3">
    <source>
        <dbReference type="Proteomes" id="UP001175000"/>
    </source>
</evidence>
<dbReference type="Proteomes" id="UP001175000">
    <property type="component" value="Unassembled WGS sequence"/>
</dbReference>
<feature type="region of interest" description="Disordered" evidence="1">
    <location>
        <begin position="182"/>
        <end position="221"/>
    </location>
</feature>
<dbReference type="PANTHER" id="PTHR28020">
    <property type="entry name" value="YAP1-BINDING PROTEIN 1-RELATED"/>
    <property type="match status" value="1"/>
</dbReference>